<dbReference type="Gene3D" id="3.40.50.720">
    <property type="entry name" value="NAD(P)-binding Rossmann-like Domain"/>
    <property type="match status" value="1"/>
</dbReference>
<dbReference type="InterPro" id="IPR051122">
    <property type="entry name" value="SDR_DHRS6-like"/>
</dbReference>
<organism evidence="4 5">
    <name type="scientific">Vibrio vulnificus</name>
    <dbReference type="NCBI Taxonomy" id="672"/>
    <lineage>
        <taxon>Bacteria</taxon>
        <taxon>Pseudomonadati</taxon>
        <taxon>Pseudomonadota</taxon>
        <taxon>Gammaproteobacteria</taxon>
        <taxon>Vibrionales</taxon>
        <taxon>Vibrionaceae</taxon>
        <taxon>Vibrio</taxon>
    </lineage>
</organism>
<dbReference type="Pfam" id="PF13561">
    <property type="entry name" value="adh_short_C2"/>
    <property type="match status" value="1"/>
</dbReference>
<dbReference type="PANTHER" id="PTHR43477">
    <property type="entry name" value="DIHYDROANTICAPSIN 7-DEHYDROGENASE"/>
    <property type="match status" value="1"/>
</dbReference>
<dbReference type="FunFam" id="3.40.50.720:FF:000084">
    <property type="entry name" value="Short-chain dehydrogenase reductase"/>
    <property type="match status" value="1"/>
</dbReference>
<comment type="caution">
    <text evidence="4">The sequence shown here is derived from an EMBL/GenBank/DDBJ whole genome shotgun (WGS) entry which is preliminary data.</text>
</comment>
<dbReference type="Proteomes" id="UP000237466">
    <property type="component" value="Unassembled WGS sequence"/>
</dbReference>
<gene>
    <name evidence="4" type="ORF">CRN52_01155</name>
</gene>
<dbReference type="InterPro" id="IPR002347">
    <property type="entry name" value="SDR_fam"/>
</dbReference>
<dbReference type="InterPro" id="IPR036291">
    <property type="entry name" value="NAD(P)-bd_dom_sf"/>
</dbReference>
<protein>
    <recommendedName>
        <fullName evidence="3">2,3-dihydro-2,3-dihydroxybenzoate dehydrogenase</fullName>
        <ecNumber evidence="3">1.3.1.28</ecNumber>
    </recommendedName>
</protein>
<dbReference type="SUPFAM" id="SSF51735">
    <property type="entry name" value="NAD(P)-binding Rossmann-fold domains"/>
    <property type="match status" value="1"/>
</dbReference>
<dbReference type="GO" id="GO:0008667">
    <property type="term" value="F:2,3-dihydro-2,3-dihydroxybenzoate dehydrogenase activity"/>
    <property type="evidence" value="ECO:0007669"/>
    <property type="project" value="UniProtKB-UniRule"/>
</dbReference>
<dbReference type="RefSeq" id="WP_103199628.1">
    <property type="nucleotide sequence ID" value="NZ_JASMUA010000001.1"/>
</dbReference>
<proteinExistence type="inferred from homology"/>
<evidence type="ECO:0000256" key="2">
    <source>
        <dbReference type="ARBA" id="ARBA00023002"/>
    </source>
</evidence>
<evidence type="ECO:0000256" key="1">
    <source>
        <dbReference type="ARBA" id="ARBA00006484"/>
    </source>
</evidence>
<dbReference type="PANTHER" id="PTHR43477:SF1">
    <property type="entry name" value="DIHYDROANTICAPSIN 7-DEHYDROGENASE"/>
    <property type="match status" value="1"/>
</dbReference>
<dbReference type="PROSITE" id="PS00061">
    <property type="entry name" value="ADH_SHORT"/>
    <property type="match status" value="1"/>
</dbReference>
<dbReference type="EMBL" id="PDGH01000017">
    <property type="protein sequence ID" value="POB50042.1"/>
    <property type="molecule type" value="Genomic_DNA"/>
</dbReference>
<reference evidence="4 5" key="1">
    <citation type="journal article" date="2018" name="Front. Microbiol.">
        <title>Phylogeny of Vibrio vulnificus from the Analysis of the Core-Genome: Implications for Intra-Species Taxonomy.</title>
        <authorList>
            <person name="Roig F.J."/>
            <person name="Gonzalez-Candelas F."/>
            <person name="Sanjuan E."/>
            <person name="Fouz B."/>
            <person name="Feil E.J."/>
            <person name="Llorens C."/>
            <person name="Baker-Austin C."/>
            <person name="Oliver J.D."/>
            <person name="Danin-Poleg Y."/>
            <person name="Gibas C.J."/>
            <person name="Kashi Y."/>
            <person name="Gulig P.A."/>
            <person name="Morrison S.S."/>
            <person name="Amaro C."/>
        </authorList>
    </citation>
    <scope>NUCLEOTIDE SEQUENCE [LARGE SCALE GENOMIC DNA]</scope>
    <source>
        <strain evidence="4 5">CECT4608</strain>
    </source>
</reference>
<dbReference type="NCBIfam" id="TIGR04316">
    <property type="entry name" value="dhbA_paeA"/>
    <property type="match status" value="1"/>
</dbReference>
<dbReference type="AlphaFoldDB" id="A0A2S3R8J5"/>
<dbReference type="InterPro" id="IPR003560">
    <property type="entry name" value="DHB_DH"/>
</dbReference>
<keyword evidence="2" id="KW-0560">Oxidoreductase</keyword>
<evidence type="ECO:0000313" key="4">
    <source>
        <dbReference type="EMBL" id="POB50042.1"/>
    </source>
</evidence>
<dbReference type="EC" id="1.3.1.28" evidence="3"/>
<evidence type="ECO:0000313" key="5">
    <source>
        <dbReference type="Proteomes" id="UP000237466"/>
    </source>
</evidence>
<accession>A0A2S3R8J5</accession>
<dbReference type="GO" id="GO:0019290">
    <property type="term" value="P:siderophore biosynthetic process"/>
    <property type="evidence" value="ECO:0007669"/>
    <property type="project" value="InterPro"/>
</dbReference>
<dbReference type="NCBIfam" id="NF006074">
    <property type="entry name" value="PRK08220.1"/>
    <property type="match status" value="1"/>
</dbReference>
<sequence>MFNQFLEKQTVFLTGAAKGIGFSVMQHLLEAGARVVATDIDEVRLKTDSDALKNRYREQLFCYHLDLSQPESVARRMAQMIEQHGQFDHLVCCAGVLHLGSIASMPHAQIEHTFNVNTFGTLAVMQALAEGMKARRSGCMVIVGSNAANTPRPNMGAYGASKAALHMLVKSMGMELAEYGVRCNIVSPGSTRTDMQMQLWSEEYGEPQVIAGNLEQFRLGIPLRKMAEPQDIARSVLFLLSEHAGHITLHDLRVDGGATLDN</sequence>
<dbReference type="InterPro" id="IPR020904">
    <property type="entry name" value="Sc_DH/Rdtase_CS"/>
</dbReference>
<name>A0A2S3R8J5_VIBVL</name>
<evidence type="ECO:0000256" key="3">
    <source>
        <dbReference type="NCBIfam" id="TIGR04316"/>
    </source>
</evidence>
<comment type="similarity">
    <text evidence="1">Belongs to the short-chain dehydrogenases/reductases (SDR) family.</text>
</comment>
<dbReference type="PRINTS" id="PR01397">
    <property type="entry name" value="DHBDHDRGNASE"/>
</dbReference>